<evidence type="ECO:0000313" key="1">
    <source>
        <dbReference type="EMBL" id="AGF93526.1"/>
    </source>
</evidence>
<accession>M1P2B5</accession>
<dbReference type="EMBL" id="JX684096">
    <property type="protein sequence ID" value="AGF93526.1"/>
    <property type="molecule type" value="Genomic_DNA"/>
</dbReference>
<reference evidence="1" key="1">
    <citation type="journal article" date="2013" name="Syst. Appl. Microbiol.">
        <title>New insights into the archaeal diversity of a hypersaline microbial mat obtained by a metagenomic approach.</title>
        <authorList>
            <person name="Lopez-Lopez A."/>
            <person name="Richter M."/>
            <person name="Pena A."/>
            <person name="Tamames J."/>
            <person name="Rossello-Mora R."/>
        </authorList>
    </citation>
    <scope>NUCLEOTIDE SEQUENCE</scope>
</reference>
<feature type="non-terminal residue" evidence="1">
    <location>
        <position position="30"/>
    </location>
</feature>
<name>M1P2B5_9ZZZZ</name>
<organism evidence="1">
    <name type="scientific">uncultured organism</name>
    <dbReference type="NCBI Taxonomy" id="155900"/>
    <lineage>
        <taxon>unclassified sequences</taxon>
        <taxon>environmental samples</taxon>
    </lineage>
</organism>
<sequence>MHLFFYKGKVNFINFGKKPYFVIPILLKIY</sequence>
<gene>
    <name evidence="1" type="ORF">FLSS-10_0001</name>
</gene>
<proteinExistence type="predicted"/>
<dbReference type="AlphaFoldDB" id="M1P2B5"/>
<protein>
    <submittedName>
        <fullName evidence="1">Uncharacterized protein</fullName>
    </submittedName>
</protein>